<protein>
    <submittedName>
        <fullName evidence="1">Uncharacterized protein</fullName>
    </submittedName>
</protein>
<proteinExistence type="predicted"/>
<accession>A0ABP1RY39</accession>
<comment type="caution">
    <text evidence="1">The sequence shown here is derived from an EMBL/GenBank/DDBJ whole genome shotgun (WGS) entry which is preliminary data.</text>
</comment>
<name>A0ABP1RY39_9HEXA</name>
<dbReference type="EMBL" id="CAXLJM020000124">
    <property type="protein sequence ID" value="CAL8138471.1"/>
    <property type="molecule type" value="Genomic_DNA"/>
</dbReference>
<keyword evidence="2" id="KW-1185">Reference proteome</keyword>
<evidence type="ECO:0000313" key="2">
    <source>
        <dbReference type="Proteomes" id="UP001642540"/>
    </source>
</evidence>
<reference evidence="1 2" key="1">
    <citation type="submission" date="2024-08" db="EMBL/GenBank/DDBJ databases">
        <authorList>
            <person name="Cucini C."/>
            <person name="Frati F."/>
        </authorList>
    </citation>
    <scope>NUCLEOTIDE SEQUENCE [LARGE SCALE GENOMIC DNA]</scope>
</reference>
<gene>
    <name evidence="1" type="ORF">ODALV1_LOCUS27378</name>
</gene>
<dbReference type="Proteomes" id="UP001642540">
    <property type="component" value="Unassembled WGS sequence"/>
</dbReference>
<sequence length="186" mass="20871">MKDWQKKQIRQNLERLIKLTSCNIELLSKLTSFLSEDDEATLEAKLKSDGILAHAALFYRIAIIKAGMYEALTKALLQTKQTAPFQILLEGTIKNHANINLEGIPEEILLNALNGFHKNAVAGVVTFQGQQLKLQEVLEIFDESSVENFATKHLNGKLLIEIISNKKPALVNNGVPDQLSYFIDRK</sequence>
<organism evidence="1 2">
    <name type="scientific">Orchesella dallaii</name>
    <dbReference type="NCBI Taxonomy" id="48710"/>
    <lineage>
        <taxon>Eukaryota</taxon>
        <taxon>Metazoa</taxon>
        <taxon>Ecdysozoa</taxon>
        <taxon>Arthropoda</taxon>
        <taxon>Hexapoda</taxon>
        <taxon>Collembola</taxon>
        <taxon>Entomobryomorpha</taxon>
        <taxon>Entomobryoidea</taxon>
        <taxon>Orchesellidae</taxon>
        <taxon>Orchesellinae</taxon>
        <taxon>Orchesella</taxon>
    </lineage>
</organism>
<evidence type="ECO:0000313" key="1">
    <source>
        <dbReference type="EMBL" id="CAL8138471.1"/>
    </source>
</evidence>